<proteinExistence type="inferred from homology"/>
<comment type="subcellular location">
    <subcellularLocation>
        <location evidence="1">Membrane</location>
        <topology evidence="1">Multi-pass membrane protein</topology>
    </subcellularLocation>
</comment>
<reference evidence="10" key="2">
    <citation type="submission" date="2019-09" db="UniProtKB">
        <authorList>
            <consortium name="WormBaseParasite"/>
        </authorList>
    </citation>
    <scope>IDENTIFICATION</scope>
</reference>
<reference evidence="8 9" key="1">
    <citation type="submission" date="2018-11" db="EMBL/GenBank/DDBJ databases">
        <authorList>
            <consortium name="Pathogen Informatics"/>
        </authorList>
    </citation>
    <scope>NUCLEOTIDE SEQUENCE [LARGE SCALE GENOMIC DNA]</scope>
</reference>
<comment type="similarity">
    <text evidence="2">Belongs to the TMEM134/TMEM230 family.</text>
</comment>
<evidence type="ECO:0000313" key="10">
    <source>
        <dbReference type="WBParaSite" id="HPBE_0000310101-mRNA-1"/>
    </source>
</evidence>
<protein>
    <submittedName>
        <fullName evidence="10">Transmembrane protein 230</fullName>
    </submittedName>
</protein>
<gene>
    <name evidence="8" type="ORF">HPBE_LOCUS3102</name>
</gene>
<evidence type="ECO:0000256" key="5">
    <source>
        <dbReference type="ARBA" id="ARBA00023136"/>
    </source>
</evidence>
<keyword evidence="5 7" id="KW-0472">Membrane</keyword>
<dbReference type="EMBL" id="UZAH01006389">
    <property type="protein sequence ID" value="VDO30985.1"/>
    <property type="molecule type" value="Genomic_DNA"/>
</dbReference>
<evidence type="ECO:0000256" key="1">
    <source>
        <dbReference type="ARBA" id="ARBA00004141"/>
    </source>
</evidence>
<dbReference type="Proteomes" id="UP000050761">
    <property type="component" value="Unassembled WGS sequence"/>
</dbReference>
<evidence type="ECO:0000313" key="8">
    <source>
        <dbReference type="EMBL" id="VDO30985.1"/>
    </source>
</evidence>
<keyword evidence="3 7" id="KW-0812">Transmembrane</keyword>
<evidence type="ECO:0000313" key="9">
    <source>
        <dbReference type="Proteomes" id="UP000050761"/>
    </source>
</evidence>
<dbReference type="AlphaFoldDB" id="A0A183FAA9"/>
<feature type="compositionally biased region" description="Polar residues" evidence="6">
    <location>
        <begin position="49"/>
        <end position="63"/>
    </location>
</feature>
<dbReference type="WBParaSite" id="HPBE_0000310101-mRNA-1">
    <property type="protein sequence ID" value="HPBE_0000310101-mRNA-1"/>
    <property type="gene ID" value="HPBE_0000310101"/>
</dbReference>
<evidence type="ECO:0000256" key="6">
    <source>
        <dbReference type="SAM" id="MobiDB-lite"/>
    </source>
</evidence>
<dbReference type="OrthoDB" id="5834297at2759"/>
<evidence type="ECO:0000256" key="2">
    <source>
        <dbReference type="ARBA" id="ARBA00007743"/>
    </source>
</evidence>
<name>A0A183FAA9_HELPZ</name>
<accession>A0A3P7Y0L6</accession>
<keyword evidence="4 7" id="KW-1133">Transmembrane helix</keyword>
<organism evidence="9 10">
    <name type="scientific">Heligmosomoides polygyrus</name>
    <name type="common">Parasitic roundworm</name>
    <dbReference type="NCBI Taxonomy" id="6339"/>
    <lineage>
        <taxon>Eukaryota</taxon>
        <taxon>Metazoa</taxon>
        <taxon>Ecdysozoa</taxon>
        <taxon>Nematoda</taxon>
        <taxon>Chromadorea</taxon>
        <taxon>Rhabditida</taxon>
        <taxon>Rhabditina</taxon>
        <taxon>Rhabditomorpha</taxon>
        <taxon>Strongyloidea</taxon>
        <taxon>Heligmosomidae</taxon>
        <taxon>Heligmosomoides</taxon>
    </lineage>
</organism>
<feature type="transmembrane region" description="Helical" evidence="7">
    <location>
        <begin position="79"/>
        <end position="102"/>
    </location>
</feature>
<feature type="region of interest" description="Disordered" evidence="6">
    <location>
        <begin position="24"/>
        <end position="65"/>
    </location>
</feature>
<dbReference type="GO" id="GO:0016020">
    <property type="term" value="C:membrane"/>
    <property type="evidence" value="ECO:0007669"/>
    <property type="project" value="UniProtKB-SubCell"/>
</dbReference>
<dbReference type="InterPro" id="IPR008590">
    <property type="entry name" value="TMEM_230/134"/>
</dbReference>
<evidence type="ECO:0000256" key="4">
    <source>
        <dbReference type="ARBA" id="ARBA00022989"/>
    </source>
</evidence>
<accession>A0A183FAA9</accession>
<evidence type="ECO:0000256" key="7">
    <source>
        <dbReference type="SAM" id="Phobius"/>
    </source>
</evidence>
<keyword evidence="9" id="KW-1185">Reference proteome</keyword>
<evidence type="ECO:0000256" key="3">
    <source>
        <dbReference type="ARBA" id="ARBA00022692"/>
    </source>
</evidence>
<dbReference type="Pfam" id="PF05915">
    <property type="entry name" value="TMEM_230_134"/>
    <property type="match status" value="1"/>
</dbReference>
<sequence length="133" mass="14338">MLLVIKQIAVGVVDKHHAQKALIVDPNESGDEDDAERGRAGIFPGGSPTHMSTSAQYRPQNNKPKGLCSDPHIRSNVKVILGSIVLTIVGTILLVVGTMVMFRPDEGLFLVVLSSGWELNTIAYGTGFPRMEV</sequence>